<protein>
    <recommendedName>
        <fullName evidence="4">DNA topoisomerase (ATP-hydrolyzing)</fullName>
        <ecNumber evidence="4">5.6.2.2</ecNumber>
    </recommendedName>
</protein>
<dbReference type="Gene3D" id="1.10.10.10">
    <property type="entry name" value="Winged helix-like DNA-binding domain superfamily/Winged helix DNA-binding domain"/>
    <property type="match status" value="1"/>
</dbReference>
<dbReference type="Proteomes" id="UP001169217">
    <property type="component" value="Unassembled WGS sequence"/>
</dbReference>
<evidence type="ECO:0000256" key="8">
    <source>
        <dbReference type="ARBA" id="ARBA00023125"/>
    </source>
</evidence>
<comment type="caution">
    <text evidence="14">The sequence shown here is derived from an EMBL/GenBank/DDBJ whole genome shotgun (WGS) entry which is preliminary data.</text>
</comment>
<evidence type="ECO:0000256" key="9">
    <source>
        <dbReference type="ARBA" id="ARBA00023235"/>
    </source>
</evidence>
<evidence type="ECO:0000256" key="2">
    <source>
        <dbReference type="ARBA" id="ARBA00001946"/>
    </source>
</evidence>
<evidence type="ECO:0000256" key="3">
    <source>
        <dbReference type="ARBA" id="ARBA00006559"/>
    </source>
</evidence>
<keyword evidence="6" id="KW-0460">Magnesium</keyword>
<dbReference type="Pfam" id="PF04406">
    <property type="entry name" value="TP6A_N"/>
    <property type="match status" value="1"/>
</dbReference>
<name>A0ABQ9PVC1_9PEZI</name>
<evidence type="ECO:0000259" key="13">
    <source>
        <dbReference type="Pfam" id="PF21180"/>
    </source>
</evidence>
<evidence type="ECO:0000256" key="10">
    <source>
        <dbReference type="PROSITE-ProRule" id="PRU01385"/>
    </source>
</evidence>
<keyword evidence="7 10" id="KW-0799">Topoisomerase</keyword>
<reference evidence="14" key="1">
    <citation type="submission" date="2023-04" db="EMBL/GenBank/DDBJ databases">
        <title>Colletotrichum limetticola genome sequence.</title>
        <authorList>
            <person name="Baroncelli R."/>
        </authorList>
    </citation>
    <scope>NUCLEOTIDE SEQUENCE</scope>
    <source>
        <strain evidence="14">KLA-Anderson</strain>
    </source>
</reference>
<keyword evidence="15" id="KW-1185">Reference proteome</keyword>
<dbReference type="PROSITE" id="PS51257">
    <property type="entry name" value="PROKAR_LIPOPROTEIN"/>
    <property type="match status" value="1"/>
</dbReference>
<dbReference type="SUPFAM" id="SSF56726">
    <property type="entry name" value="DNA topoisomerase IV, alpha subunit"/>
    <property type="match status" value="1"/>
</dbReference>
<evidence type="ECO:0000256" key="5">
    <source>
        <dbReference type="ARBA" id="ARBA00022723"/>
    </source>
</evidence>
<dbReference type="InterPro" id="IPR013049">
    <property type="entry name" value="Spo11/TopoVI_A_N"/>
</dbReference>
<dbReference type="CDD" id="cd00223">
    <property type="entry name" value="TOPRIM_TopoIIB_SPO"/>
    <property type="match status" value="1"/>
</dbReference>
<proteinExistence type="inferred from homology"/>
<evidence type="ECO:0000256" key="6">
    <source>
        <dbReference type="ARBA" id="ARBA00022842"/>
    </source>
</evidence>
<accession>A0ABQ9PVC1</accession>
<sequence>MALKCGAPPSSVPAAPTSSFSCTPSSSYQPSNKRQSAKTLESDQTLRARSEDFKRCQFNYIQTHCLVFDLMDFATPPLLNGRREGQLTPQLSNPSQSSNVVTIPDPDPHRNAIGLAIVKLEDILISARESLLQSREISIPFRTRPSTNQSTSNHGPSRTTRLAVRFPGRTAEEATKFSSYSCLVDGNLFLTFSRYSTYHAHHATVPERPDGRPANYQEVNIYYQDTDLFKRQSIVDNLVDDLAFTLGLGREDLGIVAASKGLVSGPIVLRSRTSVVDASSSEHGILIPSARTVSEIDFGPAQWVLVIEKEVGLETSAFGLGILVTGKGYPDLNTKQFVHLLHTAKPELPIFALVDFDCYGIAIMRCYSYGTRGHAHEKATTVPSMQWLGIKSDDLAFRQDAIPRHGPDINGSQRRPCASLFDSTSSLTLRDRTRAINTIKEIEEDGTENDQDCRRELQVMLFLGIKAEIQAVDNAGDMSRWLDEHLGTF</sequence>
<keyword evidence="5" id="KW-0479">Metal-binding</keyword>
<dbReference type="Pfam" id="PF21180">
    <property type="entry name" value="TOP6A-Spo11_Toprim"/>
    <property type="match status" value="1"/>
</dbReference>
<dbReference type="InterPro" id="IPR034136">
    <property type="entry name" value="TOPRIM_Topo6A/Spo11"/>
</dbReference>
<feature type="domain" description="Spo11/DNA topoisomerase VI subunit A N-terminal" evidence="12">
    <location>
        <begin position="221"/>
        <end position="255"/>
    </location>
</feature>
<feature type="domain" description="Topoisomerase 6 subunit A/Spo11 TOPRIM" evidence="13">
    <location>
        <begin position="322"/>
        <end position="475"/>
    </location>
</feature>
<evidence type="ECO:0000256" key="7">
    <source>
        <dbReference type="ARBA" id="ARBA00023029"/>
    </source>
</evidence>
<organism evidence="14 15">
    <name type="scientific">Colletotrichum limetticola</name>
    <dbReference type="NCBI Taxonomy" id="1209924"/>
    <lineage>
        <taxon>Eukaryota</taxon>
        <taxon>Fungi</taxon>
        <taxon>Dikarya</taxon>
        <taxon>Ascomycota</taxon>
        <taxon>Pezizomycotina</taxon>
        <taxon>Sordariomycetes</taxon>
        <taxon>Hypocreomycetidae</taxon>
        <taxon>Glomerellales</taxon>
        <taxon>Glomerellaceae</taxon>
        <taxon>Colletotrichum</taxon>
        <taxon>Colletotrichum acutatum species complex</taxon>
    </lineage>
</organism>
<dbReference type="EC" id="5.6.2.2" evidence="4"/>
<gene>
    <name evidence="14" type="ORF">CLIM01_07171</name>
</gene>
<dbReference type="InterPro" id="IPR036078">
    <property type="entry name" value="Spo11/TopoVI_A_sf"/>
</dbReference>
<evidence type="ECO:0000256" key="11">
    <source>
        <dbReference type="SAM" id="MobiDB-lite"/>
    </source>
</evidence>
<comment type="cofactor">
    <cofactor evidence="2">
        <name>Mg(2+)</name>
        <dbReference type="ChEBI" id="CHEBI:18420"/>
    </cofactor>
</comment>
<feature type="active site" description="O-(5'-phospho-DNA)-tyrosine intermediate" evidence="10">
    <location>
        <position position="216"/>
    </location>
</feature>
<evidence type="ECO:0000256" key="1">
    <source>
        <dbReference type="ARBA" id="ARBA00000185"/>
    </source>
</evidence>
<keyword evidence="9 10" id="KW-0413">Isomerase</keyword>
<evidence type="ECO:0000313" key="15">
    <source>
        <dbReference type="Proteomes" id="UP001169217"/>
    </source>
</evidence>
<comment type="similarity">
    <text evidence="3 10">Belongs to the TOP6A family.</text>
</comment>
<evidence type="ECO:0000256" key="4">
    <source>
        <dbReference type="ARBA" id="ARBA00012895"/>
    </source>
</evidence>
<dbReference type="Gene3D" id="3.40.1360.10">
    <property type="match status" value="1"/>
</dbReference>
<dbReference type="EMBL" id="JARUPT010000204">
    <property type="protein sequence ID" value="KAK0375463.1"/>
    <property type="molecule type" value="Genomic_DNA"/>
</dbReference>
<evidence type="ECO:0000313" key="14">
    <source>
        <dbReference type="EMBL" id="KAK0375463.1"/>
    </source>
</evidence>
<feature type="compositionally biased region" description="Low complexity" evidence="11">
    <location>
        <begin position="7"/>
        <end position="31"/>
    </location>
</feature>
<dbReference type="PANTHER" id="PTHR10848">
    <property type="entry name" value="MEIOTIC RECOMBINATION PROTEIN SPO11"/>
    <property type="match status" value="1"/>
</dbReference>
<dbReference type="PANTHER" id="PTHR10848:SF0">
    <property type="entry name" value="MEIOTIC RECOMBINATION PROTEIN SPO11"/>
    <property type="match status" value="1"/>
</dbReference>
<dbReference type="PROSITE" id="PS52041">
    <property type="entry name" value="TOPO_IIB"/>
    <property type="match status" value="1"/>
</dbReference>
<dbReference type="InterPro" id="IPR036388">
    <property type="entry name" value="WH-like_DNA-bd_sf"/>
</dbReference>
<keyword evidence="8 10" id="KW-0238">DNA-binding</keyword>
<feature type="region of interest" description="Disordered" evidence="11">
    <location>
        <begin position="1"/>
        <end position="43"/>
    </location>
</feature>
<dbReference type="InterPro" id="IPR002815">
    <property type="entry name" value="Spo11/TopoVI_A"/>
</dbReference>
<dbReference type="PRINTS" id="PR01550">
    <property type="entry name" value="TOP6AFAMILY"/>
</dbReference>
<evidence type="ECO:0000259" key="12">
    <source>
        <dbReference type="Pfam" id="PF04406"/>
    </source>
</evidence>
<comment type="catalytic activity">
    <reaction evidence="1 10">
        <text>ATP-dependent breakage, passage and rejoining of double-stranded DNA.</text>
        <dbReference type="EC" id="5.6.2.2"/>
    </reaction>
</comment>